<dbReference type="InterPro" id="IPR019734">
    <property type="entry name" value="TPR_rpt"/>
</dbReference>
<feature type="repeat" description="TPR" evidence="3">
    <location>
        <begin position="37"/>
        <end position="70"/>
    </location>
</feature>
<sequence>MIAQSSLAVAENFLRVGDYPQAEHASRLVVKDNPWVPRAWFVLAVACQLQRKLDESMEHYRMALALHPYNAESWNNLGVTLLALRRSVEAETYLREALYLDPRYEEAHNNLGNALQMRGLFPEAEACYHRAIELNPRYVGAHDNLGLVLQGQNRIDEALAMFDRACELDPDNADVRMNRAYALLQKGDFVRGWEAYEARWNCNEHLRSNLPLPIWEGQPLAGKTILIRAEQGIGDSIQFLRFIRLVAERDACVAFCCPPSLFELARSCPEISKVYPDDHPPDDPDIVCQAALMSLPYILGTASSTLADRLPYFTVDPARAARWAGAIPAHPGLKVGIAWQGNPGHKKDYQRSFPLARFEPLAAIPGVRLFSLQRHHGADQLETLGGRFPITDLGRDCHDVMDTAAAILNLDMVIACDTAVAHMAAALNKPTWILLPFAAEWRWLMHRPDSPWYPSARLFRQPRWGDWDAAFGDVTRELAALAAGPAGDRAAAPSR</sequence>
<keyword evidence="4" id="KW-0449">Lipoprotein</keyword>
<evidence type="ECO:0000256" key="2">
    <source>
        <dbReference type="ARBA" id="ARBA00022803"/>
    </source>
</evidence>
<dbReference type="Proteomes" id="UP000324233">
    <property type="component" value="Chromosome"/>
</dbReference>
<dbReference type="InterPro" id="IPR051685">
    <property type="entry name" value="Ycf3/AcsC/BcsC/TPR_MFPF"/>
</dbReference>
<proteinExistence type="predicted"/>
<dbReference type="Pfam" id="PF13432">
    <property type="entry name" value="TPR_16"/>
    <property type="match status" value="1"/>
</dbReference>
<dbReference type="Pfam" id="PF13414">
    <property type="entry name" value="TPR_11"/>
    <property type="match status" value="1"/>
</dbReference>
<dbReference type="SMART" id="SM00028">
    <property type="entry name" value="TPR"/>
    <property type="match status" value="4"/>
</dbReference>
<dbReference type="SUPFAM" id="SSF53756">
    <property type="entry name" value="UDP-Glycosyltransferase/glycogen phosphorylase"/>
    <property type="match status" value="1"/>
</dbReference>
<feature type="repeat" description="TPR" evidence="3">
    <location>
        <begin position="139"/>
        <end position="172"/>
    </location>
</feature>
<dbReference type="AlphaFoldDB" id="A0A5B9W2G1"/>
<evidence type="ECO:0000256" key="3">
    <source>
        <dbReference type="PROSITE-ProRule" id="PRU00339"/>
    </source>
</evidence>
<dbReference type="Pfam" id="PF00515">
    <property type="entry name" value="TPR_1"/>
    <property type="match status" value="1"/>
</dbReference>
<dbReference type="EMBL" id="CP042997">
    <property type="protein sequence ID" value="QEH34215.1"/>
    <property type="molecule type" value="Genomic_DNA"/>
</dbReference>
<evidence type="ECO:0000313" key="5">
    <source>
        <dbReference type="Proteomes" id="UP000324233"/>
    </source>
</evidence>
<name>A0A5B9W2G1_9BACT</name>
<keyword evidence="1" id="KW-0677">Repeat</keyword>
<dbReference type="PROSITE" id="PS50005">
    <property type="entry name" value="TPR"/>
    <property type="match status" value="4"/>
</dbReference>
<keyword evidence="5" id="KW-1185">Reference proteome</keyword>
<evidence type="ECO:0000256" key="1">
    <source>
        <dbReference type="ARBA" id="ARBA00022737"/>
    </source>
</evidence>
<accession>A0A5B9W2G1</accession>
<reference evidence="4 5" key="1">
    <citation type="submission" date="2019-08" db="EMBL/GenBank/DDBJ databases">
        <title>Deep-cultivation of Planctomycetes and their phenomic and genomic characterization uncovers novel biology.</title>
        <authorList>
            <person name="Wiegand S."/>
            <person name="Jogler M."/>
            <person name="Boedeker C."/>
            <person name="Pinto D."/>
            <person name="Vollmers J."/>
            <person name="Rivas-Marin E."/>
            <person name="Kohn T."/>
            <person name="Peeters S.H."/>
            <person name="Heuer A."/>
            <person name="Rast P."/>
            <person name="Oberbeckmann S."/>
            <person name="Bunk B."/>
            <person name="Jeske O."/>
            <person name="Meyerdierks A."/>
            <person name="Storesund J.E."/>
            <person name="Kallscheuer N."/>
            <person name="Luecker S."/>
            <person name="Lage O.M."/>
            <person name="Pohl T."/>
            <person name="Merkel B.J."/>
            <person name="Hornburger P."/>
            <person name="Mueller R.-W."/>
            <person name="Bruemmer F."/>
            <person name="Labrenz M."/>
            <person name="Spormann A.M."/>
            <person name="Op den Camp H."/>
            <person name="Overmann J."/>
            <person name="Amann R."/>
            <person name="Jetten M.S.M."/>
            <person name="Mascher T."/>
            <person name="Medema M.H."/>
            <person name="Devos D.P."/>
            <person name="Kaster A.-K."/>
            <person name="Ovreas L."/>
            <person name="Rohde M."/>
            <person name="Galperin M.Y."/>
            <person name="Jogler C."/>
        </authorList>
    </citation>
    <scope>NUCLEOTIDE SEQUENCE [LARGE SCALE GENOMIC DNA]</scope>
    <source>
        <strain evidence="4 5">OJF2</strain>
    </source>
</reference>
<dbReference type="SUPFAM" id="SSF48452">
    <property type="entry name" value="TPR-like"/>
    <property type="match status" value="1"/>
</dbReference>
<dbReference type="Gene3D" id="3.40.50.2000">
    <property type="entry name" value="Glycogen Phosphorylase B"/>
    <property type="match status" value="1"/>
</dbReference>
<dbReference type="KEGG" id="agv:OJF2_27500"/>
<dbReference type="PANTHER" id="PTHR44943">
    <property type="entry name" value="CELLULOSE SYNTHASE OPERON PROTEIN C"/>
    <property type="match status" value="1"/>
</dbReference>
<gene>
    <name evidence="4" type="ORF">OJF2_27500</name>
</gene>
<feature type="repeat" description="TPR" evidence="3">
    <location>
        <begin position="71"/>
        <end position="104"/>
    </location>
</feature>
<evidence type="ECO:0000313" key="4">
    <source>
        <dbReference type="EMBL" id="QEH34215.1"/>
    </source>
</evidence>
<dbReference type="PROSITE" id="PS50293">
    <property type="entry name" value="TPR_REGION"/>
    <property type="match status" value="1"/>
</dbReference>
<organism evidence="4 5">
    <name type="scientific">Aquisphaera giovannonii</name>
    <dbReference type="NCBI Taxonomy" id="406548"/>
    <lineage>
        <taxon>Bacteria</taxon>
        <taxon>Pseudomonadati</taxon>
        <taxon>Planctomycetota</taxon>
        <taxon>Planctomycetia</taxon>
        <taxon>Isosphaerales</taxon>
        <taxon>Isosphaeraceae</taxon>
        <taxon>Aquisphaera</taxon>
    </lineage>
</organism>
<keyword evidence="2 3" id="KW-0802">TPR repeat</keyword>
<dbReference type="InterPro" id="IPR011990">
    <property type="entry name" value="TPR-like_helical_dom_sf"/>
</dbReference>
<dbReference type="Gene3D" id="1.25.40.10">
    <property type="entry name" value="Tetratricopeptide repeat domain"/>
    <property type="match status" value="2"/>
</dbReference>
<protein>
    <submittedName>
        <fullName evidence="4">Lipoprotein NlpI</fullName>
    </submittedName>
</protein>
<dbReference type="RefSeq" id="WP_168221767.1">
    <property type="nucleotide sequence ID" value="NZ_CP042997.1"/>
</dbReference>
<feature type="repeat" description="TPR" evidence="3">
    <location>
        <begin position="105"/>
        <end position="138"/>
    </location>
</feature>
<dbReference type="PANTHER" id="PTHR44943:SF8">
    <property type="entry name" value="TPR REPEAT-CONTAINING PROTEIN MJ0263"/>
    <property type="match status" value="1"/>
</dbReference>